<dbReference type="SUPFAM" id="SSF57756">
    <property type="entry name" value="Retrovirus zinc finger-like domains"/>
    <property type="match status" value="1"/>
</dbReference>
<gene>
    <name evidence="1" type="ORF">V6N11_036240</name>
</gene>
<proteinExistence type="predicted"/>
<protein>
    <submittedName>
        <fullName evidence="1">Uncharacterized protein</fullName>
    </submittedName>
</protein>
<keyword evidence="2" id="KW-1185">Reference proteome</keyword>
<comment type="caution">
    <text evidence="1">The sequence shown here is derived from an EMBL/GenBank/DDBJ whole genome shotgun (WGS) entry which is preliminary data.</text>
</comment>
<dbReference type="InterPro" id="IPR036875">
    <property type="entry name" value="Znf_CCHC_sf"/>
</dbReference>
<evidence type="ECO:0000313" key="1">
    <source>
        <dbReference type="EMBL" id="KAK9009712.1"/>
    </source>
</evidence>
<sequence>MLKFVLSVGVELDWSPPRCHCCSVFGHLEENCPNKKVSTSDLIIVDGGVGSTVGAPEIASGDESLKGDGIVDSSVGTPEIVSGDGNLEVDDITISVVDIASGKRGAVHMGVGASDGGNYISEDGDELSIVVSPNRFDNLSSIEVDHVISPRK</sequence>
<organism evidence="1 2">
    <name type="scientific">Hibiscus sabdariffa</name>
    <name type="common">roselle</name>
    <dbReference type="NCBI Taxonomy" id="183260"/>
    <lineage>
        <taxon>Eukaryota</taxon>
        <taxon>Viridiplantae</taxon>
        <taxon>Streptophyta</taxon>
        <taxon>Embryophyta</taxon>
        <taxon>Tracheophyta</taxon>
        <taxon>Spermatophyta</taxon>
        <taxon>Magnoliopsida</taxon>
        <taxon>eudicotyledons</taxon>
        <taxon>Gunneridae</taxon>
        <taxon>Pentapetalae</taxon>
        <taxon>rosids</taxon>
        <taxon>malvids</taxon>
        <taxon>Malvales</taxon>
        <taxon>Malvaceae</taxon>
        <taxon>Malvoideae</taxon>
        <taxon>Hibiscus</taxon>
    </lineage>
</organism>
<name>A0ABR2RAI7_9ROSI</name>
<dbReference type="EMBL" id="JBBPBN010000024">
    <property type="protein sequence ID" value="KAK9009712.1"/>
    <property type="molecule type" value="Genomic_DNA"/>
</dbReference>
<evidence type="ECO:0000313" key="2">
    <source>
        <dbReference type="Proteomes" id="UP001396334"/>
    </source>
</evidence>
<reference evidence="1 2" key="1">
    <citation type="journal article" date="2024" name="G3 (Bethesda)">
        <title>Genome assembly of Hibiscus sabdariffa L. provides insights into metabolisms of medicinal natural products.</title>
        <authorList>
            <person name="Kim T."/>
        </authorList>
    </citation>
    <scope>NUCLEOTIDE SEQUENCE [LARGE SCALE GENOMIC DNA]</scope>
    <source>
        <strain evidence="1">TK-2024</strain>
        <tissue evidence="1">Old leaves</tissue>
    </source>
</reference>
<dbReference type="Proteomes" id="UP001396334">
    <property type="component" value="Unassembled WGS sequence"/>
</dbReference>
<accession>A0ABR2RAI7</accession>